<dbReference type="AlphaFoldDB" id="A0AA88CX49"/>
<evidence type="ECO:0000259" key="2">
    <source>
        <dbReference type="Pfam" id="PF04782"/>
    </source>
</evidence>
<evidence type="ECO:0000313" key="5">
    <source>
        <dbReference type="Proteomes" id="UP001187192"/>
    </source>
</evidence>
<proteinExistence type="predicted"/>
<reference evidence="4" key="1">
    <citation type="submission" date="2023-07" db="EMBL/GenBank/DDBJ databases">
        <title>draft genome sequence of fig (Ficus carica).</title>
        <authorList>
            <person name="Takahashi T."/>
            <person name="Nishimura K."/>
        </authorList>
    </citation>
    <scope>NUCLEOTIDE SEQUENCE</scope>
</reference>
<feature type="compositionally biased region" description="Low complexity" evidence="1">
    <location>
        <begin position="117"/>
        <end position="128"/>
    </location>
</feature>
<dbReference type="Pfam" id="PF04783">
    <property type="entry name" value="DUF630"/>
    <property type="match status" value="1"/>
</dbReference>
<dbReference type="PANTHER" id="PTHR21450">
    <property type="entry name" value="PROTEIN ALTERED PHOSPHATE STARVATION RESPONSE 1"/>
    <property type="match status" value="1"/>
</dbReference>
<evidence type="ECO:0000259" key="3">
    <source>
        <dbReference type="Pfam" id="PF04783"/>
    </source>
</evidence>
<feature type="compositionally biased region" description="Acidic residues" evidence="1">
    <location>
        <begin position="249"/>
        <end position="258"/>
    </location>
</feature>
<feature type="region of interest" description="Disordered" evidence="1">
    <location>
        <begin position="230"/>
        <end position="286"/>
    </location>
</feature>
<organism evidence="4 5">
    <name type="scientific">Ficus carica</name>
    <name type="common">Common fig</name>
    <dbReference type="NCBI Taxonomy" id="3494"/>
    <lineage>
        <taxon>Eukaryota</taxon>
        <taxon>Viridiplantae</taxon>
        <taxon>Streptophyta</taxon>
        <taxon>Embryophyta</taxon>
        <taxon>Tracheophyta</taxon>
        <taxon>Spermatophyta</taxon>
        <taxon>Magnoliopsida</taxon>
        <taxon>eudicotyledons</taxon>
        <taxon>Gunneridae</taxon>
        <taxon>Pentapetalae</taxon>
        <taxon>rosids</taxon>
        <taxon>fabids</taxon>
        <taxon>Rosales</taxon>
        <taxon>Moraceae</taxon>
        <taxon>Ficeae</taxon>
        <taxon>Ficus</taxon>
    </lineage>
</organism>
<dbReference type="Proteomes" id="UP001187192">
    <property type="component" value="Unassembled WGS sequence"/>
</dbReference>
<feature type="domain" description="DUF632" evidence="2">
    <location>
        <begin position="307"/>
        <end position="630"/>
    </location>
</feature>
<feature type="domain" description="DUF630" evidence="3">
    <location>
        <begin position="1"/>
        <end position="60"/>
    </location>
</feature>
<keyword evidence="5" id="KW-1185">Reference proteome</keyword>
<evidence type="ECO:0000256" key="1">
    <source>
        <dbReference type="SAM" id="MobiDB-lite"/>
    </source>
</evidence>
<dbReference type="EMBL" id="BTGU01000007">
    <property type="protein sequence ID" value="GMN38213.1"/>
    <property type="molecule type" value="Genomic_DNA"/>
</dbReference>
<evidence type="ECO:0000313" key="4">
    <source>
        <dbReference type="EMBL" id="GMN38213.1"/>
    </source>
</evidence>
<dbReference type="PANTHER" id="PTHR21450:SF17">
    <property type="entry name" value="OS09G0542500 PROTEIN"/>
    <property type="match status" value="1"/>
</dbReference>
<evidence type="ECO:0008006" key="6">
    <source>
        <dbReference type="Google" id="ProtNLM"/>
    </source>
</evidence>
<dbReference type="Pfam" id="PF04782">
    <property type="entry name" value="DUF632"/>
    <property type="match status" value="1"/>
</dbReference>
<accession>A0AA88CX49</accession>
<feature type="region of interest" description="Disordered" evidence="1">
    <location>
        <begin position="104"/>
        <end position="178"/>
    </location>
</feature>
<feature type="compositionally biased region" description="Basic and acidic residues" evidence="1">
    <location>
        <begin position="147"/>
        <end position="166"/>
    </location>
</feature>
<gene>
    <name evidence="4" type="ORF">TIFTF001_007440</name>
</gene>
<feature type="compositionally biased region" description="Acidic residues" evidence="1">
    <location>
        <begin position="129"/>
        <end position="143"/>
    </location>
</feature>
<protein>
    <recommendedName>
        <fullName evidence="6">Nitrate regulatory gene2 protein-like</fullName>
    </recommendedName>
</protein>
<comment type="caution">
    <text evidence="4">The sequence shown here is derived from an EMBL/GenBank/DDBJ whole genome shotgun (WGS) entry which is preliminary data.</text>
</comment>
<sequence>MGCVASKLEEEEEVVSICRERKNQLKLAVERRYALAEAHWRYSQALFAVSAAIKLFVARHSSPPQPFLITFPPPCSSPSPSSFSPSDETQTVMINNPMFLQQMPSESTCEAVDSRDSCGSSAASSSPDSSEEEREEEEEEEEQQQSQEHEQQQREKQEKVRDEKFHSHTQQQPCGYFYMQIPPPMPSPQRDFGWDFFNPFETMTRPEVISSYRRNNFEEDDLRAVREEEGIPELEEEDNNNNNNKVVVDEEEDEEEKEEERREKVREKRRESEANGEVMKVDETSVSQVEQQKGLTVIDTPVEGRELLEALNDVEDYFVKAYNSGKDVSRMLEANMVQMQSGLEEIKENSTKLIQSIAWHRSISSKPSLCKSLVASSSKSSLTWTEFKNELFDDYGGMDSGSHSLTLGRLYAWEKKLYEEVKAGDSTRKLYEKKCSRLRNQDIRGDDELVMGKTRAAVKDLYAQILVAIRSAESISRRIEKLRDEELQPQIVELLKGLTRTWKIMLEAHETQNRIMFEVKTFTCPTFGKFCNESHRLATLQLQAELHNWRARFIDYVAAQKAYVEALHGWLTKFIVPEVEFYSRGKGSPVSCRVNGPPLLMICHDWLASMEKLPAKSVAFALKSFAKDVKALWVQQGEEQLQKRIVDSLAKELDRRTLAFQKTESRFLESRLIEYKESDAAEHQNQNEYLTEKKDHLDMYRTKLDVEKEKHHNSMQETQRITLNGFQTGFCTVFESLVEFSKASQNMYNDLVNCSKNAEKAGNLSYIEDSKVEQNSSR</sequence>
<dbReference type="InterPro" id="IPR006868">
    <property type="entry name" value="DUF630"/>
</dbReference>
<name>A0AA88CX49_FICCA</name>
<feature type="compositionally biased region" description="Acidic residues" evidence="1">
    <location>
        <begin position="230"/>
        <end position="239"/>
    </location>
</feature>
<feature type="compositionally biased region" description="Basic and acidic residues" evidence="1">
    <location>
        <begin position="259"/>
        <end position="283"/>
    </location>
</feature>
<dbReference type="InterPro" id="IPR006867">
    <property type="entry name" value="DUF632"/>
</dbReference>